<evidence type="ECO:0000256" key="1">
    <source>
        <dbReference type="SAM" id="MobiDB-lite"/>
    </source>
</evidence>
<protein>
    <recommendedName>
        <fullName evidence="2">Thioredoxin domain-containing protein</fullName>
    </recommendedName>
</protein>
<sequence>MTGVAGHDRSVSALRWRSVEVCAGGVLLCRHFWAYSCINCQRAIPHVEAWDQRYRGAGLEVVGVHTPEYAFEHVPVNVADGTTRQHITYPVAIGNDYATWNAFGNQSWPAEYLADATGQVRHVSLGEGDYDGTESLIRELLTTADPARTLPPRTDVADDTPTNPLQSPETYLGSERGVRSISRVRGRRRRNFSPPTTTPPTRSPTTPRRSTSTSAVRAPSPRPWAASRRRSRCPAARTFMPSCRRRRLSRARWRSS</sequence>
<feature type="region of interest" description="Disordered" evidence="1">
    <location>
        <begin position="142"/>
        <end position="238"/>
    </location>
</feature>
<dbReference type="EMBL" id="JAYFSI010000008">
    <property type="protein sequence ID" value="MEA5364152.1"/>
    <property type="molecule type" value="Genomic_DNA"/>
</dbReference>
<dbReference type="InterPro" id="IPR050553">
    <property type="entry name" value="Thioredoxin_ResA/DsbE_sf"/>
</dbReference>
<dbReference type="PANTHER" id="PTHR42852:SF13">
    <property type="entry name" value="PROTEIN DIPZ"/>
    <property type="match status" value="1"/>
</dbReference>
<evidence type="ECO:0000259" key="2">
    <source>
        <dbReference type="PROSITE" id="PS51352"/>
    </source>
</evidence>
<dbReference type="Proteomes" id="UP001304298">
    <property type="component" value="Unassembled WGS sequence"/>
</dbReference>
<dbReference type="Gene3D" id="3.40.30.10">
    <property type="entry name" value="Glutaredoxin"/>
    <property type="match status" value="1"/>
</dbReference>
<dbReference type="SUPFAM" id="SSF52833">
    <property type="entry name" value="Thioredoxin-like"/>
    <property type="match status" value="1"/>
</dbReference>
<dbReference type="InterPro" id="IPR036249">
    <property type="entry name" value="Thioredoxin-like_sf"/>
</dbReference>
<name>A0ABU5RD10_9PSEU</name>
<evidence type="ECO:0000313" key="3">
    <source>
        <dbReference type="EMBL" id="MEA5364152.1"/>
    </source>
</evidence>
<comment type="caution">
    <text evidence="3">The sequence shown here is derived from an EMBL/GenBank/DDBJ whole genome shotgun (WGS) entry which is preliminary data.</text>
</comment>
<accession>A0ABU5RD10</accession>
<dbReference type="PANTHER" id="PTHR42852">
    <property type="entry name" value="THIOL:DISULFIDE INTERCHANGE PROTEIN DSBE"/>
    <property type="match status" value="1"/>
</dbReference>
<gene>
    <name evidence="3" type="ORF">VA596_31780</name>
</gene>
<reference evidence="3 4" key="1">
    <citation type="submission" date="2023-12" db="EMBL/GenBank/DDBJ databases">
        <title>Amycolatopsis sp. V23-08.</title>
        <authorList>
            <person name="Somphong A."/>
        </authorList>
    </citation>
    <scope>NUCLEOTIDE SEQUENCE [LARGE SCALE GENOMIC DNA]</scope>
    <source>
        <strain evidence="3 4">V23-08</strain>
    </source>
</reference>
<dbReference type="PROSITE" id="PS51352">
    <property type="entry name" value="THIOREDOXIN_2"/>
    <property type="match status" value="1"/>
</dbReference>
<evidence type="ECO:0000313" key="4">
    <source>
        <dbReference type="Proteomes" id="UP001304298"/>
    </source>
</evidence>
<feature type="compositionally biased region" description="Low complexity" evidence="1">
    <location>
        <begin position="203"/>
        <end position="226"/>
    </location>
</feature>
<dbReference type="InterPro" id="IPR013766">
    <property type="entry name" value="Thioredoxin_domain"/>
</dbReference>
<proteinExistence type="predicted"/>
<feature type="domain" description="Thioredoxin" evidence="2">
    <location>
        <begin position="1"/>
        <end position="142"/>
    </location>
</feature>
<feature type="compositionally biased region" description="Basic residues" evidence="1">
    <location>
        <begin position="182"/>
        <end position="191"/>
    </location>
</feature>
<keyword evidence="4" id="KW-1185">Reference proteome</keyword>
<feature type="compositionally biased region" description="Polar residues" evidence="1">
    <location>
        <begin position="160"/>
        <end position="169"/>
    </location>
</feature>
<organism evidence="3 4">
    <name type="scientific">Amycolatopsis heterodermiae</name>
    <dbReference type="NCBI Taxonomy" id="3110235"/>
    <lineage>
        <taxon>Bacteria</taxon>
        <taxon>Bacillati</taxon>
        <taxon>Actinomycetota</taxon>
        <taxon>Actinomycetes</taxon>
        <taxon>Pseudonocardiales</taxon>
        <taxon>Pseudonocardiaceae</taxon>
        <taxon>Amycolatopsis</taxon>
    </lineage>
</organism>